<dbReference type="RefSeq" id="WP_155135999.1">
    <property type="nucleotide sequence ID" value="NZ_BMGZ01000001.1"/>
</dbReference>
<dbReference type="EMBL" id="VCJR02000001">
    <property type="protein sequence ID" value="NHK26446.1"/>
    <property type="molecule type" value="Genomic_DNA"/>
</dbReference>
<dbReference type="EMBL" id="BMGZ01000001">
    <property type="protein sequence ID" value="GGH92358.1"/>
    <property type="molecule type" value="Genomic_DNA"/>
</dbReference>
<dbReference type="PANTHER" id="PTHR40690">
    <property type="entry name" value="GLL3100 PROTEIN"/>
    <property type="match status" value="1"/>
</dbReference>
<feature type="domain" description="D-glutamate N-acetyltransferase-like C-terminal" evidence="2">
    <location>
        <begin position="159"/>
        <end position="352"/>
    </location>
</feature>
<gene>
    <name evidence="5" type="ORF">FF098_000830</name>
    <name evidence="4" type="ORF">GCM10011355_01670</name>
</gene>
<evidence type="ECO:0000259" key="2">
    <source>
        <dbReference type="Pfam" id="PF07755"/>
    </source>
</evidence>
<dbReference type="Gene3D" id="3.40.50.720">
    <property type="entry name" value="NAD(P)-binding Rossmann-like Domain"/>
    <property type="match status" value="1"/>
</dbReference>
<evidence type="ECO:0000313" key="7">
    <source>
        <dbReference type="Proteomes" id="UP000818603"/>
    </source>
</evidence>
<dbReference type="PIRSF" id="PIRSF026760">
    <property type="entry name" value="UCP026760"/>
    <property type="match status" value="1"/>
</dbReference>
<feature type="domain" description="D-glutamate N-acetyltransferase-like N-terminal" evidence="3">
    <location>
        <begin position="61"/>
        <end position="152"/>
    </location>
</feature>
<dbReference type="Pfam" id="PF17396">
    <property type="entry name" value="DUF1611_N"/>
    <property type="match status" value="1"/>
</dbReference>
<keyword evidence="7" id="KW-1185">Reference proteome</keyword>
<proteinExistence type="predicted"/>
<protein>
    <submittedName>
        <fullName evidence="5">DUF1611 domain-containing protein</fullName>
    </submittedName>
</protein>
<comment type="caution">
    <text evidence="4">The sequence shown here is derived from an EMBL/GenBank/DDBJ whole genome shotgun (WGS) entry which is preliminary data.</text>
</comment>
<dbReference type="Gene3D" id="3.40.50.300">
    <property type="entry name" value="P-loop containing nucleotide triphosphate hydrolases"/>
    <property type="match status" value="1"/>
</dbReference>
<evidence type="ECO:0000313" key="4">
    <source>
        <dbReference type="EMBL" id="GGH92358.1"/>
    </source>
</evidence>
<organism evidence="4 6">
    <name type="scientific">Aquisalinus luteolus</name>
    <dbReference type="NCBI Taxonomy" id="1566827"/>
    <lineage>
        <taxon>Bacteria</taxon>
        <taxon>Pseudomonadati</taxon>
        <taxon>Pseudomonadota</taxon>
        <taxon>Alphaproteobacteria</taxon>
        <taxon>Parvularculales</taxon>
        <taxon>Parvularculaceae</taxon>
        <taxon>Aquisalinus</taxon>
    </lineage>
</organism>
<evidence type="ECO:0000313" key="5">
    <source>
        <dbReference type="EMBL" id="NHK26446.1"/>
    </source>
</evidence>
<dbReference type="PANTHER" id="PTHR40690:SF1">
    <property type="entry name" value="DUF1611 DOMAIN-CONTAINING PROTEIN"/>
    <property type="match status" value="1"/>
</dbReference>
<reference evidence="4" key="1">
    <citation type="journal article" date="2014" name="Int. J. Syst. Evol. Microbiol.">
        <title>Complete genome sequence of Corynebacterium casei LMG S-19264T (=DSM 44701T), isolated from a smear-ripened cheese.</title>
        <authorList>
            <consortium name="US DOE Joint Genome Institute (JGI-PGF)"/>
            <person name="Walter F."/>
            <person name="Albersmeier A."/>
            <person name="Kalinowski J."/>
            <person name="Ruckert C."/>
        </authorList>
    </citation>
    <scope>NUCLEOTIDE SEQUENCE</scope>
    <source>
        <strain evidence="4">CGMCC 1.14984</strain>
    </source>
</reference>
<sequence length="364" mass="38287">MPTGNLGIAPLDQSARPRDTHSDLTTALDLPSPYLLFLGDVDQKPFAKTAFGIRDWAPERCVGEYACEGNALSLDLPFMSPREARAKGARALVIGVASMGGRIKQSWHSQLFEAVEAGLDIVNGLHHRLASVPGLADAAAAKGSRLIDIRTPPKDLPTATGRKRSGKRLLTVGTDCALGKKYTALALTRAFTEKGLDADFRATGQTGIIIGGGGMPMDAVVSDFLAGAAEVLSPDAHDDHWDVIEGQGSLLHPTFAGVSLGLLHGSQPDVLVLCHQAGREKILGLEEDFLLPDLASVIDLNLVHARRTNAAARCAGISLNTAHLSDGEADAAIERVSQETGLPCADPIRGGARFDALVEACLTS</sequence>
<reference evidence="5 7" key="2">
    <citation type="submission" date="2020-02" db="EMBL/GenBank/DDBJ databases">
        <title>Genome sequence of Parvularcula flava strain NH6-79.</title>
        <authorList>
            <person name="Abdul Karim M.H."/>
            <person name="Lam M.Q."/>
            <person name="Chen S.J."/>
            <person name="Yahya A."/>
            <person name="Shahir S."/>
            <person name="Shamsir M.S."/>
            <person name="Chong C.S."/>
        </authorList>
    </citation>
    <scope>NUCLEOTIDE SEQUENCE [LARGE SCALE GENOMIC DNA]</scope>
    <source>
        <strain evidence="5 7">NH6-79</strain>
    </source>
</reference>
<dbReference type="InterPro" id="IPR035402">
    <property type="entry name" value="DgcN-like_N"/>
</dbReference>
<evidence type="ECO:0000313" key="6">
    <source>
        <dbReference type="Proteomes" id="UP000621856"/>
    </source>
</evidence>
<evidence type="ECO:0000256" key="1">
    <source>
        <dbReference type="SAM" id="MobiDB-lite"/>
    </source>
</evidence>
<dbReference type="AlphaFoldDB" id="A0A8J3A079"/>
<dbReference type="InterPro" id="IPR035086">
    <property type="entry name" value="DgcN-like_C"/>
</dbReference>
<dbReference type="Proteomes" id="UP000621856">
    <property type="component" value="Unassembled WGS sequence"/>
</dbReference>
<reference evidence="4" key="3">
    <citation type="submission" date="2020-09" db="EMBL/GenBank/DDBJ databases">
        <authorList>
            <person name="Sun Q."/>
            <person name="Zhou Y."/>
        </authorList>
    </citation>
    <scope>NUCLEOTIDE SEQUENCE</scope>
    <source>
        <strain evidence="4">CGMCC 1.14984</strain>
    </source>
</reference>
<accession>A0A8J3A079</accession>
<dbReference type="InterPro" id="IPR027417">
    <property type="entry name" value="P-loop_NTPase"/>
</dbReference>
<dbReference type="InterPro" id="IPR011669">
    <property type="entry name" value="DgcN-like"/>
</dbReference>
<feature type="region of interest" description="Disordered" evidence="1">
    <location>
        <begin position="1"/>
        <end position="23"/>
    </location>
</feature>
<name>A0A8J3A079_9PROT</name>
<dbReference type="SUPFAM" id="SSF52540">
    <property type="entry name" value="P-loop containing nucleoside triphosphate hydrolases"/>
    <property type="match status" value="1"/>
</dbReference>
<dbReference type="Proteomes" id="UP000818603">
    <property type="component" value="Unassembled WGS sequence"/>
</dbReference>
<evidence type="ECO:0000259" key="3">
    <source>
        <dbReference type="Pfam" id="PF17396"/>
    </source>
</evidence>
<dbReference type="Pfam" id="PF07755">
    <property type="entry name" value="DUF1611"/>
    <property type="match status" value="1"/>
</dbReference>